<keyword evidence="4" id="KW-1185">Reference proteome</keyword>
<dbReference type="SUPFAM" id="SSF53681">
    <property type="entry name" value="Aspartate/glutamate racemase"/>
    <property type="match status" value="2"/>
</dbReference>
<sequence>MKTIGLLGGMSFESTLNCLRDIHAGVRARLGGSHSPRILMESVDFADLDSCLAADDWDGVADLLCPAAARIASAGADFLLLCSNTVHNVYDAVAAAAGIPVVHIADAAARGVAAAGLSRVGLLGTRPTMEMDFYVGWLSRRHGIEVLVPGEADRAMVHRVIFDELCQGRITAASRREYERVVGDLAGRGAEGVILGCTEIAMLLPPAESALPLFDTAALHAAMAVDMALDGDG</sequence>
<dbReference type="Pfam" id="PF01177">
    <property type="entry name" value="Asp_Glu_race"/>
    <property type="match status" value="1"/>
</dbReference>
<evidence type="ECO:0000313" key="4">
    <source>
        <dbReference type="Proteomes" id="UP000469724"/>
    </source>
</evidence>
<dbReference type="RefSeq" id="WP_163301581.1">
    <property type="nucleotide sequence ID" value="NZ_JAAGRQ010000021.1"/>
</dbReference>
<dbReference type="PANTHER" id="PTHR21198">
    <property type="entry name" value="GLUTAMATE RACEMASE"/>
    <property type="match status" value="1"/>
</dbReference>
<dbReference type="EMBL" id="JAAGRQ010000021">
    <property type="protein sequence ID" value="NDY56530.1"/>
    <property type="molecule type" value="Genomic_DNA"/>
</dbReference>
<dbReference type="AlphaFoldDB" id="A0A7K3NK23"/>
<protein>
    <submittedName>
        <fullName evidence="3">Amino acid racemase</fullName>
        <ecNumber evidence="3">5.1.1.-</ecNumber>
    </submittedName>
</protein>
<dbReference type="GO" id="GO:0047661">
    <property type="term" value="F:amino-acid racemase activity"/>
    <property type="evidence" value="ECO:0007669"/>
    <property type="project" value="InterPro"/>
</dbReference>
<dbReference type="Gene3D" id="3.40.50.1860">
    <property type="match status" value="2"/>
</dbReference>
<evidence type="ECO:0000256" key="1">
    <source>
        <dbReference type="ARBA" id="ARBA00007847"/>
    </source>
</evidence>
<dbReference type="EC" id="5.1.1.-" evidence="3"/>
<dbReference type="Proteomes" id="UP000469724">
    <property type="component" value="Unassembled WGS sequence"/>
</dbReference>
<evidence type="ECO:0000256" key="2">
    <source>
        <dbReference type="ARBA" id="ARBA00023235"/>
    </source>
</evidence>
<comment type="caution">
    <text evidence="3">The sequence shown here is derived from an EMBL/GenBank/DDBJ whole genome shotgun (WGS) entry which is preliminary data.</text>
</comment>
<organism evidence="3 4">
    <name type="scientific">Desulfolutivibrio sulfodismutans</name>
    <dbReference type="NCBI Taxonomy" id="63561"/>
    <lineage>
        <taxon>Bacteria</taxon>
        <taxon>Pseudomonadati</taxon>
        <taxon>Thermodesulfobacteriota</taxon>
        <taxon>Desulfovibrionia</taxon>
        <taxon>Desulfovibrionales</taxon>
        <taxon>Desulfovibrionaceae</taxon>
        <taxon>Desulfolutivibrio</taxon>
    </lineage>
</organism>
<evidence type="ECO:0000313" key="3">
    <source>
        <dbReference type="EMBL" id="NDY56530.1"/>
    </source>
</evidence>
<comment type="similarity">
    <text evidence="1">Belongs to the aspartate/glutamate racemases family.</text>
</comment>
<name>A0A7K3NK23_9BACT</name>
<accession>A0A7K3NK23</accession>
<keyword evidence="2 3" id="KW-0413">Isomerase</keyword>
<dbReference type="InterPro" id="IPR015942">
    <property type="entry name" value="Asp/Glu/hydantoin_racemase"/>
</dbReference>
<dbReference type="PANTHER" id="PTHR21198:SF7">
    <property type="entry name" value="ASPARTATE-GLUTAMATE RACEMASE FAMILY"/>
    <property type="match status" value="1"/>
</dbReference>
<proteinExistence type="inferred from homology"/>
<dbReference type="InterPro" id="IPR004380">
    <property type="entry name" value="Asp_race"/>
</dbReference>
<dbReference type="NCBIfam" id="TIGR00035">
    <property type="entry name" value="asp_race"/>
    <property type="match status" value="1"/>
</dbReference>
<reference evidence="3 4" key="1">
    <citation type="submission" date="2020-02" db="EMBL/GenBank/DDBJ databases">
        <title>Comparative genomics of sulfur disproportionating microorganisms.</title>
        <authorList>
            <person name="Ward L.M."/>
            <person name="Bertran E."/>
            <person name="Johnston D.T."/>
        </authorList>
    </citation>
    <scope>NUCLEOTIDE SEQUENCE [LARGE SCALE GENOMIC DNA]</scope>
    <source>
        <strain evidence="3 4">DSM 3696</strain>
    </source>
</reference>
<dbReference type="InterPro" id="IPR001920">
    <property type="entry name" value="Asp/Glu_race"/>
</dbReference>
<gene>
    <name evidence="3" type="ORF">G3N56_07215</name>
</gene>